<organism evidence="2">
    <name type="scientific">uncultured Desulfobacterium sp</name>
    <dbReference type="NCBI Taxonomy" id="201089"/>
    <lineage>
        <taxon>Bacteria</taxon>
        <taxon>Pseudomonadati</taxon>
        <taxon>Thermodesulfobacteriota</taxon>
        <taxon>Desulfobacteria</taxon>
        <taxon>Desulfobacterales</taxon>
        <taxon>Desulfobacteriaceae</taxon>
        <taxon>Desulfobacterium</taxon>
        <taxon>environmental samples</taxon>
    </lineage>
</organism>
<protein>
    <submittedName>
        <fullName evidence="2">Glucosamine 6-phosphate synthetase-like protein</fullName>
    </submittedName>
</protein>
<feature type="domain" description="Glutamine amidotransferase type-2" evidence="1">
    <location>
        <begin position="2"/>
        <end position="238"/>
    </location>
</feature>
<dbReference type="CDD" id="cd00352">
    <property type="entry name" value="Gn_AT_II"/>
    <property type="match status" value="1"/>
</dbReference>
<sequence length="260" mass="29796">MCGLAGVIFGEKRRRAEEREYLAWLFTRLLVLSEERGPHATGAAWLDVDGGHRLFKRPVTAERFVTDKAFAELLASMDKRATLLLGHTRWRTRGDEQVNSNNHPIRAGEVIGTHNGTIYNADYLFRRWKMRRFAEVDSEILFRLAANAARDGAMDIERFKERLRRCRGQITAVIACRTDPGTVFVLKGNRPLELRWHPRRKAVLYASDPAYLDAVLAEEKGWRELPVPPMSLVVFRREDLAGYSVEPFEFVAQERKGAEA</sequence>
<evidence type="ECO:0000259" key="1">
    <source>
        <dbReference type="PROSITE" id="PS51278"/>
    </source>
</evidence>
<dbReference type="EMBL" id="OJIN01000146">
    <property type="protein sequence ID" value="SPD74411.1"/>
    <property type="molecule type" value="Genomic_DNA"/>
</dbReference>
<evidence type="ECO:0000313" key="2">
    <source>
        <dbReference type="EMBL" id="SPD74411.1"/>
    </source>
</evidence>
<accession>A0A445MYI1</accession>
<reference evidence="2" key="1">
    <citation type="submission" date="2018-01" db="EMBL/GenBank/DDBJ databases">
        <authorList>
            <person name="Regsiter A."/>
            <person name="William W."/>
        </authorList>
    </citation>
    <scope>NUCLEOTIDE SEQUENCE</scope>
    <source>
        <strain evidence="2">TRIP AH-1</strain>
    </source>
</reference>
<dbReference type="PROSITE" id="PS51278">
    <property type="entry name" value="GATASE_TYPE_2"/>
    <property type="match status" value="1"/>
</dbReference>
<name>A0A445MYI1_9BACT</name>
<dbReference type="InterPro" id="IPR017932">
    <property type="entry name" value="GATase_2_dom"/>
</dbReference>
<gene>
    <name evidence="2" type="ORF">PITCH_A230097</name>
</gene>
<dbReference type="Pfam" id="PF13522">
    <property type="entry name" value="GATase_6"/>
    <property type="match status" value="1"/>
</dbReference>
<dbReference type="Gene3D" id="3.60.20.10">
    <property type="entry name" value="Glutamine Phosphoribosylpyrophosphate, subunit 1, domain 1"/>
    <property type="match status" value="1"/>
</dbReference>
<dbReference type="AlphaFoldDB" id="A0A445MYI1"/>
<dbReference type="SUPFAM" id="SSF56235">
    <property type="entry name" value="N-terminal nucleophile aminohydrolases (Ntn hydrolases)"/>
    <property type="match status" value="1"/>
</dbReference>
<dbReference type="InterPro" id="IPR029055">
    <property type="entry name" value="Ntn_hydrolases_N"/>
</dbReference>
<proteinExistence type="predicted"/>